<sequence length="528" mass="57788">MPLLACAAVATILHQTLASDDLVTLRQFTDEDIHPCFFAACFSYIASVLESLRWPSLLTPVLCGPFKTTARRPSLAPAKLPALSCLKFRIGGAKLLSNVSILILIGTATQSWWSRYLISTGAQTECAFEPGGGATLGRYNYLYWAWIFSTSRAAAPDIVFPVSALASMCFERLSGPEMFSHTATQTRGKISAAALSSTNEHSALTLMSHTHPTALSTTNSSKFQTIFNDALKAYHKRTKHDLILHPLAAQLQTCDSPSTILAILQEQVQGLDQSRSGDERWSKWLDPTVNVLFAFSATVGAGVSLVFSPTNAIFTGIGVLLSAAKDVRKSQDSLVDIFQRIEMFFQRLEIYTEVPPTQEMMNIIIQIMVEVLSILGIATKEIDRGRLKKYMKRLTGKTDMEDALKRLDNLTQEEARMAVAQNLKATHAVDERVRGVANTVVAIDNMMVGVDDRVASVDNRVAGVDDKVARIDDKVASVDNRVASVDEKVKGVDARVAHVDDRVKAVDDKVAEVIHGAQLIFGQSRNDS</sequence>
<evidence type="ECO:0000259" key="2">
    <source>
        <dbReference type="Pfam" id="PF17109"/>
    </source>
</evidence>
<name>A0A9P5TE41_9AGAM</name>
<dbReference type="InterPro" id="IPR031350">
    <property type="entry name" value="Goodbye_dom"/>
</dbReference>
<accession>A0A9P5TE41</accession>
<reference evidence="3" key="2">
    <citation type="journal article" date="2020" name="Nat. Commun.">
        <title>Large-scale genome sequencing of mycorrhizal fungi provides insights into the early evolution of symbiotic traits.</title>
        <authorList>
            <person name="Miyauchi S."/>
            <person name="Kiss E."/>
            <person name="Kuo A."/>
            <person name="Drula E."/>
            <person name="Kohler A."/>
            <person name="Sanchez-Garcia M."/>
            <person name="Morin E."/>
            <person name="Andreopoulos B."/>
            <person name="Barry K.W."/>
            <person name="Bonito G."/>
            <person name="Buee M."/>
            <person name="Carver A."/>
            <person name="Chen C."/>
            <person name="Cichocki N."/>
            <person name="Clum A."/>
            <person name="Culley D."/>
            <person name="Crous P.W."/>
            <person name="Fauchery L."/>
            <person name="Girlanda M."/>
            <person name="Hayes R.D."/>
            <person name="Keri Z."/>
            <person name="LaButti K."/>
            <person name="Lipzen A."/>
            <person name="Lombard V."/>
            <person name="Magnuson J."/>
            <person name="Maillard F."/>
            <person name="Murat C."/>
            <person name="Nolan M."/>
            <person name="Ohm R.A."/>
            <person name="Pangilinan J."/>
            <person name="Pereira M.F."/>
            <person name="Perotto S."/>
            <person name="Peter M."/>
            <person name="Pfister S."/>
            <person name="Riley R."/>
            <person name="Sitrit Y."/>
            <person name="Stielow J.B."/>
            <person name="Szollosi G."/>
            <person name="Zifcakova L."/>
            <person name="Stursova M."/>
            <person name="Spatafora J.W."/>
            <person name="Tedersoo L."/>
            <person name="Vaario L.M."/>
            <person name="Yamada A."/>
            <person name="Yan M."/>
            <person name="Wang P."/>
            <person name="Xu J."/>
            <person name="Bruns T."/>
            <person name="Baldrian P."/>
            <person name="Vilgalys R."/>
            <person name="Dunand C."/>
            <person name="Henrissat B."/>
            <person name="Grigoriev I.V."/>
            <person name="Hibbett D."/>
            <person name="Nagy L.G."/>
            <person name="Martin F.M."/>
        </authorList>
    </citation>
    <scope>NUCLEOTIDE SEQUENCE</scope>
    <source>
        <strain evidence="3">Prilba</strain>
    </source>
</reference>
<gene>
    <name evidence="3" type="ORF">DFH94DRAFT_678394</name>
</gene>
<keyword evidence="1" id="KW-0732">Signal</keyword>
<organism evidence="3 4">
    <name type="scientific">Russula ochroleuca</name>
    <dbReference type="NCBI Taxonomy" id="152965"/>
    <lineage>
        <taxon>Eukaryota</taxon>
        <taxon>Fungi</taxon>
        <taxon>Dikarya</taxon>
        <taxon>Basidiomycota</taxon>
        <taxon>Agaricomycotina</taxon>
        <taxon>Agaricomycetes</taxon>
        <taxon>Russulales</taxon>
        <taxon>Russulaceae</taxon>
        <taxon>Russula</taxon>
    </lineage>
</organism>
<proteinExistence type="predicted"/>
<feature type="signal peptide" evidence="1">
    <location>
        <begin position="1"/>
        <end position="18"/>
    </location>
</feature>
<dbReference type="Proteomes" id="UP000759537">
    <property type="component" value="Unassembled WGS sequence"/>
</dbReference>
<protein>
    <recommendedName>
        <fullName evidence="2">Fungal STAND N-terminal Goodbye domain-containing protein</fullName>
    </recommendedName>
</protein>
<dbReference type="OrthoDB" id="5981048at2759"/>
<dbReference type="AlphaFoldDB" id="A0A9P5TE41"/>
<evidence type="ECO:0000313" key="3">
    <source>
        <dbReference type="EMBL" id="KAF8487370.1"/>
    </source>
</evidence>
<reference evidence="3" key="1">
    <citation type="submission" date="2019-10" db="EMBL/GenBank/DDBJ databases">
        <authorList>
            <consortium name="DOE Joint Genome Institute"/>
            <person name="Kuo A."/>
            <person name="Miyauchi S."/>
            <person name="Kiss E."/>
            <person name="Drula E."/>
            <person name="Kohler A."/>
            <person name="Sanchez-Garcia M."/>
            <person name="Andreopoulos B."/>
            <person name="Barry K.W."/>
            <person name="Bonito G."/>
            <person name="Buee M."/>
            <person name="Carver A."/>
            <person name="Chen C."/>
            <person name="Cichocki N."/>
            <person name="Clum A."/>
            <person name="Culley D."/>
            <person name="Crous P.W."/>
            <person name="Fauchery L."/>
            <person name="Girlanda M."/>
            <person name="Hayes R."/>
            <person name="Keri Z."/>
            <person name="LaButti K."/>
            <person name="Lipzen A."/>
            <person name="Lombard V."/>
            <person name="Magnuson J."/>
            <person name="Maillard F."/>
            <person name="Morin E."/>
            <person name="Murat C."/>
            <person name="Nolan M."/>
            <person name="Ohm R."/>
            <person name="Pangilinan J."/>
            <person name="Pereira M."/>
            <person name="Perotto S."/>
            <person name="Peter M."/>
            <person name="Riley R."/>
            <person name="Sitrit Y."/>
            <person name="Stielow B."/>
            <person name="Szollosi G."/>
            <person name="Zifcakova L."/>
            <person name="Stursova M."/>
            <person name="Spatafora J.W."/>
            <person name="Tedersoo L."/>
            <person name="Vaario L.-M."/>
            <person name="Yamada A."/>
            <person name="Yan M."/>
            <person name="Wang P."/>
            <person name="Xu J."/>
            <person name="Bruns T."/>
            <person name="Baldrian P."/>
            <person name="Vilgalys R."/>
            <person name="Henrissat B."/>
            <person name="Grigoriev I.V."/>
            <person name="Hibbett D."/>
            <person name="Nagy L.G."/>
            <person name="Martin F.M."/>
        </authorList>
    </citation>
    <scope>NUCLEOTIDE SEQUENCE</scope>
    <source>
        <strain evidence="3">Prilba</strain>
    </source>
</reference>
<comment type="caution">
    <text evidence="3">The sequence shown here is derived from an EMBL/GenBank/DDBJ whole genome shotgun (WGS) entry which is preliminary data.</text>
</comment>
<keyword evidence="4" id="KW-1185">Reference proteome</keyword>
<feature type="domain" description="Fungal STAND N-terminal Goodbye" evidence="2">
    <location>
        <begin position="227"/>
        <end position="351"/>
    </location>
</feature>
<dbReference type="Gene3D" id="1.20.5.170">
    <property type="match status" value="2"/>
</dbReference>
<evidence type="ECO:0000256" key="1">
    <source>
        <dbReference type="SAM" id="SignalP"/>
    </source>
</evidence>
<feature type="chain" id="PRO_5040448156" description="Fungal STAND N-terminal Goodbye domain-containing protein" evidence="1">
    <location>
        <begin position="19"/>
        <end position="528"/>
    </location>
</feature>
<dbReference type="Pfam" id="PF17109">
    <property type="entry name" value="Goodbye"/>
    <property type="match status" value="1"/>
</dbReference>
<dbReference type="EMBL" id="WHVB01000001">
    <property type="protein sequence ID" value="KAF8487370.1"/>
    <property type="molecule type" value="Genomic_DNA"/>
</dbReference>
<evidence type="ECO:0000313" key="4">
    <source>
        <dbReference type="Proteomes" id="UP000759537"/>
    </source>
</evidence>